<keyword evidence="5" id="KW-1185">Reference proteome</keyword>
<keyword evidence="2" id="KW-0378">Hydrolase</keyword>
<organism evidence="4 5">
    <name type="scientific">Exobacillus caeni</name>
    <dbReference type="NCBI Taxonomy" id="2574798"/>
    <lineage>
        <taxon>Bacteria</taxon>
        <taxon>Bacillati</taxon>
        <taxon>Bacillota</taxon>
        <taxon>Bacilli</taxon>
        <taxon>Bacillales</taxon>
        <taxon>Guptibacillaceae</taxon>
        <taxon>Exobacillus</taxon>
    </lineage>
</organism>
<comment type="similarity">
    <text evidence="1">Belongs to the isochorismatase family.</text>
</comment>
<gene>
    <name evidence="4" type="ORF">FCL54_16585</name>
</gene>
<dbReference type="Proteomes" id="UP000308230">
    <property type="component" value="Unassembled WGS sequence"/>
</dbReference>
<evidence type="ECO:0000313" key="4">
    <source>
        <dbReference type="EMBL" id="TLS36250.1"/>
    </source>
</evidence>
<sequence>MKESFEGFGENIQPGERPAVVVVDFIKGFTDPQCKLGSNLDEEVNNTKKLLDAARSKKLPIIFTTVVYEPHFLDGGYFIEKVPALKNLTAESEWIKVDERLERRDDSEPLITKKYASSFFGTSLSSILAYHRVDTLIVTGCTTSGCVRATVVDALQYGFKPIVPEECVGDRSEQAHRANLNDIQTKYGEVIGIDYLLDFLKAL</sequence>
<dbReference type="InterPro" id="IPR050272">
    <property type="entry name" value="Isochorismatase-like_hydrls"/>
</dbReference>
<name>A0A5R9F1E9_9BACL</name>
<dbReference type="PANTHER" id="PTHR43540">
    <property type="entry name" value="PEROXYUREIDOACRYLATE/UREIDOACRYLATE AMIDOHYDROLASE-RELATED"/>
    <property type="match status" value="1"/>
</dbReference>
<protein>
    <submittedName>
        <fullName evidence="4">Isochorismatase family protein</fullName>
    </submittedName>
</protein>
<dbReference type="AlphaFoldDB" id="A0A5R9F1E9"/>
<comment type="caution">
    <text evidence="4">The sequence shown here is derived from an EMBL/GenBank/DDBJ whole genome shotgun (WGS) entry which is preliminary data.</text>
</comment>
<evidence type="ECO:0000256" key="1">
    <source>
        <dbReference type="ARBA" id="ARBA00006336"/>
    </source>
</evidence>
<dbReference type="InterPro" id="IPR000868">
    <property type="entry name" value="Isochorismatase-like_dom"/>
</dbReference>
<dbReference type="EMBL" id="SWLG01000012">
    <property type="protein sequence ID" value="TLS36250.1"/>
    <property type="molecule type" value="Genomic_DNA"/>
</dbReference>
<reference evidence="4 5" key="1">
    <citation type="submission" date="2019-04" db="EMBL/GenBank/DDBJ databases">
        <title>Bacillus caeni sp. nov., a bacterium isolated from mangrove sediment.</title>
        <authorList>
            <person name="Huang H."/>
            <person name="Mo K."/>
            <person name="Hu Y."/>
        </authorList>
    </citation>
    <scope>NUCLEOTIDE SEQUENCE [LARGE SCALE GENOMIC DNA]</scope>
    <source>
        <strain evidence="4 5">HB172195</strain>
    </source>
</reference>
<dbReference type="SUPFAM" id="SSF52499">
    <property type="entry name" value="Isochorismatase-like hydrolases"/>
    <property type="match status" value="1"/>
</dbReference>
<evidence type="ECO:0000259" key="3">
    <source>
        <dbReference type="Pfam" id="PF00857"/>
    </source>
</evidence>
<dbReference type="OrthoDB" id="9785724at2"/>
<dbReference type="Pfam" id="PF00857">
    <property type="entry name" value="Isochorismatase"/>
    <property type="match status" value="1"/>
</dbReference>
<feature type="domain" description="Isochorismatase-like" evidence="3">
    <location>
        <begin position="19"/>
        <end position="192"/>
    </location>
</feature>
<evidence type="ECO:0000256" key="2">
    <source>
        <dbReference type="ARBA" id="ARBA00022801"/>
    </source>
</evidence>
<evidence type="ECO:0000313" key="5">
    <source>
        <dbReference type="Proteomes" id="UP000308230"/>
    </source>
</evidence>
<dbReference type="RefSeq" id="WP_138127860.1">
    <property type="nucleotide sequence ID" value="NZ_SWLG01000012.1"/>
</dbReference>
<dbReference type="InterPro" id="IPR036380">
    <property type="entry name" value="Isochorismatase-like_sf"/>
</dbReference>
<accession>A0A5R9F1E9</accession>
<dbReference type="Gene3D" id="3.40.50.850">
    <property type="entry name" value="Isochorismatase-like"/>
    <property type="match status" value="1"/>
</dbReference>
<dbReference type="GO" id="GO:0016787">
    <property type="term" value="F:hydrolase activity"/>
    <property type="evidence" value="ECO:0007669"/>
    <property type="project" value="UniProtKB-KW"/>
</dbReference>
<dbReference type="PANTHER" id="PTHR43540:SF1">
    <property type="entry name" value="ISOCHORISMATASE HYDROLASE"/>
    <property type="match status" value="1"/>
</dbReference>
<proteinExistence type="inferred from homology"/>